<dbReference type="GO" id="GO:0004803">
    <property type="term" value="F:transposase activity"/>
    <property type="evidence" value="ECO:0007669"/>
    <property type="project" value="TreeGrafter"/>
</dbReference>
<dbReference type="NCBIfam" id="NF033563">
    <property type="entry name" value="transpos_IS30"/>
    <property type="match status" value="1"/>
</dbReference>
<keyword evidence="4" id="KW-1185">Reference proteome</keyword>
<dbReference type="SUPFAM" id="SSF53098">
    <property type="entry name" value="Ribonuclease H-like"/>
    <property type="match status" value="1"/>
</dbReference>
<dbReference type="Pfam" id="PF13936">
    <property type="entry name" value="HTH_38"/>
    <property type="match status" value="1"/>
</dbReference>
<accession>A0A2A2G6G0</accession>
<keyword evidence="1" id="KW-0233">DNA recombination</keyword>
<dbReference type="InterPro" id="IPR009057">
    <property type="entry name" value="Homeodomain-like_sf"/>
</dbReference>
<dbReference type="Gene3D" id="1.10.10.60">
    <property type="entry name" value="Homeodomain-like"/>
    <property type="match status" value="1"/>
</dbReference>
<dbReference type="GO" id="GO:0005829">
    <property type="term" value="C:cytosol"/>
    <property type="evidence" value="ECO:0007669"/>
    <property type="project" value="TreeGrafter"/>
</dbReference>
<dbReference type="GO" id="GO:0032196">
    <property type="term" value="P:transposition"/>
    <property type="evidence" value="ECO:0007669"/>
    <property type="project" value="TreeGrafter"/>
</dbReference>
<dbReference type="PANTHER" id="PTHR10948:SF23">
    <property type="entry name" value="TRANSPOSASE INSI FOR INSERTION SEQUENCE ELEMENT IS30A-RELATED"/>
    <property type="match status" value="1"/>
</dbReference>
<evidence type="ECO:0000313" key="3">
    <source>
        <dbReference type="EMBL" id="PAU92594.1"/>
    </source>
</evidence>
<evidence type="ECO:0000313" key="4">
    <source>
        <dbReference type="Proteomes" id="UP000218831"/>
    </source>
</evidence>
<gene>
    <name evidence="3" type="ORF">CK503_15905</name>
</gene>
<evidence type="ECO:0000256" key="1">
    <source>
        <dbReference type="ARBA" id="ARBA00023172"/>
    </source>
</evidence>
<sequence length="357" mass="41276">MQHEARPQGKTPEVFRQAGYIHVVMQKYTQLSLENRHQIKALLKAGHNQSEIARTIGVHRSTISRELKRNVDNGGSTGNQYCPEVAQQQTSQRHRDKPKHCRFTDQLKAQARQWLAKEKLSPELISGRWKVLDIEGVSHETIYQWIWAAKRTADPTDKNLYKHLKHGCRKRKRGNRKDSRGRIKGRVGISKRPEVVEERSRLGDIEVDLMMGKAHKSALLVLTDRTTLLTKLQKVTSRKADPMASHIVQQLSEIPSGFIKTLTFDNDKAFAKHQQVAEQLQADTYFTRPYTSQDKGTVENRIGVIRRFFPKGMDLRTVSEERITTVEQYLNFRPVRKFDYLNPIQQTLKYRSVALVT</sequence>
<dbReference type="InterPro" id="IPR025246">
    <property type="entry name" value="IS30-like_HTH"/>
</dbReference>
<dbReference type="InterPro" id="IPR051917">
    <property type="entry name" value="Transposase-Integrase"/>
</dbReference>
<dbReference type="GO" id="GO:0006310">
    <property type="term" value="P:DNA recombination"/>
    <property type="evidence" value="ECO:0007669"/>
    <property type="project" value="UniProtKB-KW"/>
</dbReference>
<comment type="caution">
    <text evidence="3">The sequence shown here is derived from an EMBL/GenBank/DDBJ whole genome shotgun (WGS) entry which is preliminary data.</text>
</comment>
<dbReference type="OrthoDB" id="9803231at2"/>
<feature type="domain" description="Integrase catalytic" evidence="2">
    <location>
        <begin position="189"/>
        <end position="351"/>
    </location>
</feature>
<proteinExistence type="predicted"/>
<dbReference type="AlphaFoldDB" id="A0A2A2G6G0"/>
<name>A0A2A2G6G0_9BACT</name>
<dbReference type="EMBL" id="NSKE01000029">
    <property type="protein sequence ID" value="PAU92594.1"/>
    <property type="molecule type" value="Genomic_DNA"/>
</dbReference>
<dbReference type="SUPFAM" id="SSF46689">
    <property type="entry name" value="Homeodomain-like"/>
    <property type="match status" value="1"/>
</dbReference>
<dbReference type="Gene3D" id="3.30.420.10">
    <property type="entry name" value="Ribonuclease H-like superfamily/Ribonuclease H"/>
    <property type="match status" value="1"/>
</dbReference>
<dbReference type="InterPro" id="IPR001584">
    <property type="entry name" value="Integrase_cat-core"/>
</dbReference>
<dbReference type="InterPro" id="IPR036397">
    <property type="entry name" value="RNaseH_sf"/>
</dbReference>
<evidence type="ECO:0000259" key="2">
    <source>
        <dbReference type="PROSITE" id="PS50994"/>
    </source>
</evidence>
<dbReference type="GO" id="GO:0015074">
    <property type="term" value="P:DNA integration"/>
    <property type="evidence" value="ECO:0007669"/>
    <property type="project" value="InterPro"/>
</dbReference>
<dbReference type="InterPro" id="IPR012337">
    <property type="entry name" value="RNaseH-like_sf"/>
</dbReference>
<organism evidence="3 4">
    <name type="scientific">Fodinibius salipaludis</name>
    <dbReference type="NCBI Taxonomy" id="2032627"/>
    <lineage>
        <taxon>Bacteria</taxon>
        <taxon>Pseudomonadati</taxon>
        <taxon>Balneolota</taxon>
        <taxon>Balneolia</taxon>
        <taxon>Balneolales</taxon>
        <taxon>Balneolaceae</taxon>
        <taxon>Fodinibius</taxon>
    </lineage>
</organism>
<dbReference type="Proteomes" id="UP000218831">
    <property type="component" value="Unassembled WGS sequence"/>
</dbReference>
<dbReference type="GO" id="GO:0003676">
    <property type="term" value="F:nucleic acid binding"/>
    <property type="evidence" value="ECO:0007669"/>
    <property type="project" value="InterPro"/>
</dbReference>
<dbReference type="PROSITE" id="PS50994">
    <property type="entry name" value="INTEGRASE"/>
    <property type="match status" value="1"/>
</dbReference>
<protein>
    <submittedName>
        <fullName evidence="3">IS30 family transposase</fullName>
    </submittedName>
</protein>
<dbReference type="PANTHER" id="PTHR10948">
    <property type="entry name" value="TRANSPOSASE"/>
    <property type="match status" value="1"/>
</dbReference>
<dbReference type="InterPro" id="IPR053392">
    <property type="entry name" value="Transposase_IS30-like"/>
</dbReference>
<reference evidence="3 4" key="1">
    <citation type="submission" date="2017-08" db="EMBL/GenBank/DDBJ databases">
        <title>Aliifodinibius alkalisoli sp. nov., isolated from saline alkaline soil.</title>
        <authorList>
            <person name="Liu D."/>
            <person name="Zhang G."/>
        </authorList>
    </citation>
    <scope>NUCLEOTIDE SEQUENCE [LARGE SCALE GENOMIC DNA]</scope>
    <source>
        <strain evidence="3 4">WN023</strain>
    </source>
</reference>